<keyword evidence="2" id="KW-1185">Reference proteome</keyword>
<dbReference type="EMBL" id="JAOPJF010000098">
    <property type="protein sequence ID" value="KAK1139782.1"/>
    <property type="molecule type" value="Genomic_DNA"/>
</dbReference>
<sequence length="466" mass="52597">MNALNAPELPKMPEIFEVSTSLESLYPPTSPKARRKRGPNKNAKPWDQSFADDSESCLMRLKRAHYHVHHSVWKPTDGEGRPPVKKLDTWNASKWKTVYIIWDPIKANCWPPKNVRLSDNWVYLAVKLLPAEERASRYKADFDQNGNIRPSRVPCGNPPVVNAHGIYCLPVFKESYVLCGGELAAHGNWILGARRERVVPFTLGLVCVPREAIPADGPNIERYFFYHDAPNQWDMEQPFLGDWNAAEAHWGTYDRWCLDNSDQRTMLYSLYPNAQPNYQLLPVSEVNGFTVLCNSQHEPSSRLLPKPAIPGQVMITDFFGTRNLLSSSQAGDIMGGLSSQQFLNENPNLHTLKNELESLSTFESKPLGITKEDHAQWEGPGLKTEEDVPHVSIPEVMNLTAAAPATTDGIRHIVGRYSDYLQGNNDLTLADVEMHIGNLYTYVQHCREVEVEEMDAESDEISSNQS</sequence>
<evidence type="ECO:0000313" key="2">
    <source>
        <dbReference type="Proteomes" id="UP001177260"/>
    </source>
</evidence>
<evidence type="ECO:0000313" key="1">
    <source>
        <dbReference type="EMBL" id="KAK1139782.1"/>
    </source>
</evidence>
<gene>
    <name evidence="1" type="ORF">N8T08_011179</name>
</gene>
<proteinExistence type="predicted"/>
<comment type="caution">
    <text evidence="1">The sequence shown here is derived from an EMBL/GenBank/DDBJ whole genome shotgun (WGS) entry which is preliminary data.</text>
</comment>
<accession>A0ACC3AQT5</accession>
<protein>
    <submittedName>
        <fullName evidence="1">Uncharacterized protein</fullName>
    </submittedName>
</protein>
<name>A0ACC3AQT5_9EURO</name>
<dbReference type="Proteomes" id="UP001177260">
    <property type="component" value="Unassembled WGS sequence"/>
</dbReference>
<organism evidence="1 2">
    <name type="scientific">Aspergillus melleus</name>
    <dbReference type="NCBI Taxonomy" id="138277"/>
    <lineage>
        <taxon>Eukaryota</taxon>
        <taxon>Fungi</taxon>
        <taxon>Dikarya</taxon>
        <taxon>Ascomycota</taxon>
        <taxon>Pezizomycotina</taxon>
        <taxon>Eurotiomycetes</taxon>
        <taxon>Eurotiomycetidae</taxon>
        <taxon>Eurotiales</taxon>
        <taxon>Aspergillaceae</taxon>
        <taxon>Aspergillus</taxon>
        <taxon>Aspergillus subgen. Circumdati</taxon>
    </lineage>
</organism>
<reference evidence="1 2" key="1">
    <citation type="journal article" date="2023" name="ACS Omega">
        <title>Identification of the Neoaspergillic Acid Biosynthesis Gene Cluster by Establishing an In Vitro CRISPR-Ribonucleoprotein Genetic System in Aspergillus melleus.</title>
        <authorList>
            <person name="Yuan B."/>
            <person name="Grau M.F."/>
            <person name="Murata R.M."/>
            <person name="Torok T."/>
            <person name="Venkateswaran K."/>
            <person name="Stajich J.E."/>
            <person name="Wang C.C.C."/>
        </authorList>
    </citation>
    <scope>NUCLEOTIDE SEQUENCE [LARGE SCALE GENOMIC DNA]</scope>
    <source>
        <strain evidence="1 2">IMV 1140</strain>
    </source>
</reference>